<evidence type="ECO:0000256" key="4">
    <source>
        <dbReference type="ARBA" id="ARBA00023134"/>
    </source>
</evidence>
<dbReference type="PANTHER" id="PTHR42714:SF2">
    <property type="entry name" value="TRNA MODIFICATION GTPASE GTPBP3, MITOCHONDRIAL"/>
    <property type="match status" value="1"/>
</dbReference>
<dbReference type="OrthoDB" id="188276at2759"/>
<evidence type="ECO:0000256" key="5">
    <source>
        <dbReference type="SAM" id="MobiDB-lite"/>
    </source>
</evidence>
<dbReference type="InterPro" id="IPR027368">
    <property type="entry name" value="MnmE_dom2"/>
</dbReference>
<feature type="domain" description="MnmE helical" evidence="8">
    <location>
        <begin position="204"/>
        <end position="612"/>
    </location>
</feature>
<dbReference type="GO" id="GO:0002098">
    <property type="term" value="P:tRNA wobble uridine modification"/>
    <property type="evidence" value="ECO:0007669"/>
    <property type="project" value="TreeGrafter"/>
</dbReference>
<feature type="compositionally biased region" description="Polar residues" evidence="5">
    <location>
        <begin position="950"/>
        <end position="964"/>
    </location>
</feature>
<dbReference type="InterPro" id="IPR004520">
    <property type="entry name" value="GTPase_MnmE"/>
</dbReference>
<feature type="region of interest" description="Disordered" evidence="5">
    <location>
        <begin position="941"/>
        <end position="967"/>
    </location>
</feature>
<dbReference type="InterPro" id="IPR027417">
    <property type="entry name" value="P-loop_NTPase"/>
</dbReference>
<evidence type="ECO:0000313" key="9">
    <source>
        <dbReference type="EMBL" id="KAB8337156.1"/>
    </source>
</evidence>
<organism evidence="9 10">
    <name type="scientific">Carpinus fangiana</name>
    <dbReference type="NCBI Taxonomy" id="176857"/>
    <lineage>
        <taxon>Eukaryota</taxon>
        <taxon>Viridiplantae</taxon>
        <taxon>Streptophyta</taxon>
        <taxon>Embryophyta</taxon>
        <taxon>Tracheophyta</taxon>
        <taxon>Spermatophyta</taxon>
        <taxon>Magnoliopsida</taxon>
        <taxon>eudicotyledons</taxon>
        <taxon>Gunneridae</taxon>
        <taxon>Pentapetalae</taxon>
        <taxon>rosids</taxon>
        <taxon>fabids</taxon>
        <taxon>Fagales</taxon>
        <taxon>Betulaceae</taxon>
        <taxon>Carpinus</taxon>
    </lineage>
</organism>
<protein>
    <recommendedName>
        <fullName evidence="11">TrmE-type G domain-containing protein</fullName>
    </recommendedName>
</protein>
<dbReference type="InterPro" id="IPR025867">
    <property type="entry name" value="MnmE_helical"/>
</dbReference>
<dbReference type="SUPFAM" id="SSF52540">
    <property type="entry name" value="P-loop containing nucleoside triphosphate hydrolases"/>
    <property type="match status" value="1"/>
</dbReference>
<dbReference type="Gene3D" id="3.40.50.300">
    <property type="entry name" value="P-loop containing nucleotide triphosphate hydrolases"/>
    <property type="match status" value="1"/>
</dbReference>
<dbReference type="CDD" id="cd14858">
    <property type="entry name" value="TrmE_N"/>
    <property type="match status" value="1"/>
</dbReference>
<accession>A0A5N6KPR4</accession>
<name>A0A5N6KPR4_9ROSI</name>
<dbReference type="InterPro" id="IPR018948">
    <property type="entry name" value="GTP-bd_TrmE_N"/>
</dbReference>
<evidence type="ECO:0000256" key="1">
    <source>
        <dbReference type="ARBA" id="ARBA00011043"/>
    </source>
</evidence>
<dbReference type="HAMAP" id="MF_00379">
    <property type="entry name" value="GTPase_MnmE"/>
    <property type="match status" value="1"/>
</dbReference>
<dbReference type="InterPro" id="IPR031168">
    <property type="entry name" value="G_TrmE"/>
</dbReference>
<dbReference type="EMBL" id="VIBQ01000009">
    <property type="protein sequence ID" value="KAB8337156.1"/>
    <property type="molecule type" value="Genomic_DNA"/>
</dbReference>
<feature type="domain" description="GTP-binding protein TrmE N-terminal" evidence="7">
    <location>
        <begin position="73"/>
        <end position="201"/>
    </location>
</feature>
<keyword evidence="2" id="KW-0819">tRNA processing</keyword>
<keyword evidence="10" id="KW-1185">Reference proteome</keyword>
<evidence type="ECO:0000259" key="8">
    <source>
        <dbReference type="Pfam" id="PF12631"/>
    </source>
</evidence>
<dbReference type="Gene3D" id="3.30.1360.120">
    <property type="entry name" value="Probable tRNA modification gtpase trme, domain 1"/>
    <property type="match status" value="1"/>
</dbReference>
<reference evidence="9 10" key="1">
    <citation type="submission" date="2019-06" db="EMBL/GenBank/DDBJ databases">
        <title>A chromosomal-level reference genome of Carpinus fangiana (Coryloideae, Betulaceae).</title>
        <authorList>
            <person name="Yang X."/>
            <person name="Wang Z."/>
            <person name="Zhang L."/>
            <person name="Hao G."/>
            <person name="Liu J."/>
            <person name="Yang Y."/>
        </authorList>
    </citation>
    <scope>NUCLEOTIDE SEQUENCE [LARGE SCALE GENOMIC DNA]</scope>
    <source>
        <strain evidence="9">Cfa_2016G</strain>
        <tissue evidence="9">Leaf</tissue>
    </source>
</reference>
<comment type="similarity">
    <text evidence="1">Belongs to the TRAFAC class TrmE-Era-EngA-EngB-Septin-like GTPase superfamily. TrmE GTPase family.</text>
</comment>
<proteinExistence type="inferred from homology"/>
<dbReference type="GO" id="GO:0030488">
    <property type="term" value="P:tRNA methylation"/>
    <property type="evidence" value="ECO:0007669"/>
    <property type="project" value="TreeGrafter"/>
</dbReference>
<sequence length="1094" mass="117920">MLPSISNHVRHIRSAVWFAPAALSSSCIVTSGRGGSRYSSRLLFGRPSSACNSGKLRSYESSALNHETANSTTIYALSTAPGRAAIAIIRISGPACIEIYRKICPGRKLPKPRLATFRALHDPGPSSSQAPGHVLDSGALVLYFPGPTTVTGEDVLELHVHGGPAIVRAVLSAIPKCAGSSLIIRYADPGEFTRRAFMNNRIDLTQAEALGASLSAVTEEQRRLSVQGANSGLAQRYETWRQSLLYARGELEALIDFSEDQYFEESPLDMASSVAHKVDHLLRSLKLYSANAVRGELLRNGIAISLIGSPNVGKSSLLNQIVGRDASIVSNEAGTTRDVVEVGVDIGGFFCRLGDTAGLRGEKPAQAAVSDIIGEVEKEGIARAKAKALASDVVILLLSIEPSPQNDGHELRVEKEVIATGRALLAQGKRILVGVNKMDSLGQNALSIQHSINATVMQYLPGIARDDIFCVSCKLAEQVKSPGPLMERDSLDPSKLQEFLDGLVRVFRSMTTASTPDWTNTGTEDTVWEESLGATERQRLLLEQCADHLQAFLDVVRLPAPSVHQSDDALEDIDIVVATEYLRQAAVCLSKVTGRGTEAGDVEEVLGVVFEKCGSAPGCWIIDVAPTDNLLPHALEISATYSWTERGREVLRTGHESQIVPYSIAIRRLTTNVHCTYCAAKQAMLSPLLESLLLEGSHFLTHGFNLEMDDALTKMSEVQIFHPFARVRDAASKSNTMAPAWPASAAGAVSVVTVPAHGDGAIVAIAPVVHSCNPTAIGVWCLPLHFRSGQTCWYLGDCVHSCRGQRRPRHGRLARRQRCADHDEWLDGVQSWRNGLQQHSWSAGRRGVGGSEGGNEEVFAESLSEISWEWDIRNSERKRQKLQQRKGGKYLYQWTQRDGSAQISTSQFQRQGEAKVSKPSIDVVRDIGCCDSEMGHWSLPLAGGPGRGSLESSAHTGTEANNGPQLLGGVMRHGCKTGREAMLRAQPQRCLHGFGPNWVTAGRIRAKQITVELPSARVALVSTVAPLLHPAGSRRARSRGPGAHADACRTFGWGADILGPTGPALGVGRSNLGHDCSMPLTNAPLPGEHGTPVW</sequence>
<dbReference type="InterPro" id="IPR005225">
    <property type="entry name" value="Small_GTP-bd"/>
</dbReference>
<evidence type="ECO:0000256" key="2">
    <source>
        <dbReference type="ARBA" id="ARBA00022694"/>
    </source>
</evidence>
<evidence type="ECO:0000259" key="6">
    <source>
        <dbReference type="Pfam" id="PF01926"/>
    </source>
</evidence>
<gene>
    <name evidence="9" type="ORF">FH972_021460</name>
</gene>
<keyword evidence="3" id="KW-0547">Nucleotide-binding</keyword>
<dbReference type="SUPFAM" id="SSF103025">
    <property type="entry name" value="Folate-binding domain"/>
    <property type="match status" value="1"/>
</dbReference>
<evidence type="ECO:0000259" key="7">
    <source>
        <dbReference type="Pfam" id="PF10396"/>
    </source>
</evidence>
<feature type="domain" description="G" evidence="6">
    <location>
        <begin position="304"/>
        <end position="437"/>
    </location>
</feature>
<dbReference type="Pfam" id="PF10396">
    <property type="entry name" value="TrmE_N"/>
    <property type="match status" value="1"/>
</dbReference>
<evidence type="ECO:0008006" key="11">
    <source>
        <dbReference type="Google" id="ProtNLM"/>
    </source>
</evidence>
<comment type="caution">
    <text evidence="9">The sequence shown here is derived from an EMBL/GenBank/DDBJ whole genome shotgun (WGS) entry which is preliminary data.</text>
</comment>
<dbReference type="GO" id="GO:0005739">
    <property type="term" value="C:mitochondrion"/>
    <property type="evidence" value="ECO:0007669"/>
    <property type="project" value="TreeGrafter"/>
</dbReference>
<dbReference type="Pfam" id="PF12631">
    <property type="entry name" value="MnmE_helical"/>
    <property type="match status" value="1"/>
</dbReference>
<dbReference type="InterPro" id="IPR006073">
    <property type="entry name" value="GTP-bd"/>
</dbReference>
<dbReference type="AlphaFoldDB" id="A0A5N6KPR4"/>
<dbReference type="NCBIfam" id="TIGR00231">
    <property type="entry name" value="small_GTP"/>
    <property type="match status" value="1"/>
</dbReference>
<evidence type="ECO:0000313" key="10">
    <source>
        <dbReference type="Proteomes" id="UP000327013"/>
    </source>
</evidence>
<dbReference type="Pfam" id="PF01926">
    <property type="entry name" value="MMR_HSR1"/>
    <property type="match status" value="1"/>
</dbReference>
<evidence type="ECO:0000256" key="3">
    <source>
        <dbReference type="ARBA" id="ARBA00022741"/>
    </source>
</evidence>
<dbReference type="GO" id="GO:0005525">
    <property type="term" value="F:GTP binding"/>
    <property type="evidence" value="ECO:0007669"/>
    <property type="project" value="UniProtKB-KW"/>
</dbReference>
<dbReference type="Proteomes" id="UP000327013">
    <property type="component" value="Unassembled WGS sequence"/>
</dbReference>
<dbReference type="CDD" id="cd04164">
    <property type="entry name" value="trmE"/>
    <property type="match status" value="1"/>
</dbReference>
<keyword evidence="4" id="KW-0342">GTP-binding</keyword>
<dbReference type="PANTHER" id="PTHR42714">
    <property type="entry name" value="TRNA MODIFICATION GTPASE GTPBP3"/>
    <property type="match status" value="1"/>
</dbReference>
<dbReference type="GO" id="GO:0003924">
    <property type="term" value="F:GTPase activity"/>
    <property type="evidence" value="ECO:0007669"/>
    <property type="project" value="InterPro"/>
</dbReference>
<dbReference type="Gene3D" id="1.20.120.430">
    <property type="entry name" value="tRNA modification GTPase MnmE domain 2"/>
    <property type="match status" value="1"/>
</dbReference>
<dbReference type="InterPro" id="IPR027266">
    <property type="entry name" value="TrmE/GcvT-like"/>
</dbReference>